<evidence type="ECO:0000313" key="2">
    <source>
        <dbReference type="EMBL" id="KYQ91911.1"/>
    </source>
</evidence>
<evidence type="ECO:0000256" key="1">
    <source>
        <dbReference type="SAM" id="MobiDB-lite"/>
    </source>
</evidence>
<protein>
    <submittedName>
        <fullName evidence="2">Uncharacterized protein</fullName>
    </submittedName>
</protein>
<sequence>MVVKIDDSNKKHLKLLKSKKNDKELAEHFGVEVQTVKNHGAKLLEINNKKHPRDDETESEDSEEENISSDEEDTKKRKNNKSDNNVFANVPYYLHEEKDHFHIIFFYFPFELNGNHLSDDCKELSLTIEIAISSEDLNVINTNYKQGDSKFDIQKSTFYQTKLPPQTVRIQFPSALQIPLECKFDLIGDKDFGRLIIKKATSIDVQKSISISTKKGT</sequence>
<dbReference type="EMBL" id="LODT01000032">
    <property type="protein sequence ID" value="KYQ91911.1"/>
    <property type="molecule type" value="Genomic_DNA"/>
</dbReference>
<keyword evidence="3" id="KW-1185">Reference proteome</keyword>
<feature type="region of interest" description="Disordered" evidence="1">
    <location>
        <begin position="41"/>
        <end position="82"/>
    </location>
</feature>
<accession>A0A151ZDA2</accession>
<dbReference type="Proteomes" id="UP000076078">
    <property type="component" value="Unassembled WGS sequence"/>
</dbReference>
<feature type="compositionally biased region" description="Acidic residues" evidence="1">
    <location>
        <begin position="55"/>
        <end position="72"/>
    </location>
</feature>
<comment type="caution">
    <text evidence="2">The sequence shown here is derived from an EMBL/GenBank/DDBJ whole genome shotgun (WGS) entry which is preliminary data.</text>
</comment>
<dbReference type="AlphaFoldDB" id="A0A151ZDA2"/>
<gene>
    <name evidence="2" type="ORF">DLAC_07146</name>
</gene>
<proteinExistence type="predicted"/>
<name>A0A151ZDA2_TIELA</name>
<organism evidence="2 3">
    <name type="scientific">Tieghemostelium lacteum</name>
    <name type="common">Slime mold</name>
    <name type="synonym">Dictyostelium lacteum</name>
    <dbReference type="NCBI Taxonomy" id="361077"/>
    <lineage>
        <taxon>Eukaryota</taxon>
        <taxon>Amoebozoa</taxon>
        <taxon>Evosea</taxon>
        <taxon>Eumycetozoa</taxon>
        <taxon>Dictyostelia</taxon>
        <taxon>Dictyosteliales</taxon>
        <taxon>Raperosteliaceae</taxon>
        <taxon>Tieghemostelium</taxon>
    </lineage>
</organism>
<dbReference type="InParanoid" id="A0A151ZDA2"/>
<reference evidence="2 3" key="1">
    <citation type="submission" date="2015-12" db="EMBL/GenBank/DDBJ databases">
        <title>Dictyostelia acquired genes for synthesis and detection of signals that induce cell-type specialization by lateral gene transfer from prokaryotes.</title>
        <authorList>
            <person name="Gloeckner G."/>
            <person name="Schaap P."/>
        </authorList>
    </citation>
    <scope>NUCLEOTIDE SEQUENCE [LARGE SCALE GENOMIC DNA]</scope>
    <source>
        <strain evidence="2 3">TK</strain>
    </source>
</reference>
<evidence type="ECO:0000313" key="3">
    <source>
        <dbReference type="Proteomes" id="UP000076078"/>
    </source>
</evidence>